<sequence>MNDLWQQPQQRALLADRDPASRDRLGQHLQALGLDVTAVGSSEELIEQLLTTTIEVVFIDLNLAGSEVGTEASLDAVSATAHLIRGSGQTASIIVVTTPLSASDQARLTAQDAHLLYKPIDPTALKRLLEHDLQGPTPEASSTERAGLEGDGLGLLRSAFIEALNSHYLDDLRSALEQHSASQAQAVLHKLKGSAGSFGYHQLGALAASAEGLLRQGHALDEVAAQIEAVLAEAERLQQSTN</sequence>
<feature type="domain" description="HPt" evidence="5">
    <location>
        <begin position="150"/>
        <end position="242"/>
    </location>
</feature>
<evidence type="ECO:0000256" key="2">
    <source>
        <dbReference type="PROSITE-ProRule" id="PRU00110"/>
    </source>
</evidence>
<dbReference type="GO" id="GO:0000160">
    <property type="term" value="P:phosphorelay signal transduction system"/>
    <property type="evidence" value="ECO:0007669"/>
    <property type="project" value="UniProtKB-KW"/>
</dbReference>
<feature type="modified residue" description="4-aspartylphosphate" evidence="3">
    <location>
        <position position="60"/>
    </location>
</feature>
<dbReference type="InterPro" id="IPR001789">
    <property type="entry name" value="Sig_transdc_resp-reg_receiver"/>
</dbReference>
<comment type="caution">
    <text evidence="6">The sequence shown here is derived from an EMBL/GenBank/DDBJ whole genome shotgun (WGS) entry which is preliminary data.</text>
</comment>
<dbReference type="AlphaFoldDB" id="A0AAJ0UDK4"/>
<dbReference type="InterPro" id="IPR008207">
    <property type="entry name" value="Sig_transdc_His_kin_Hpt_dom"/>
</dbReference>
<proteinExistence type="predicted"/>
<dbReference type="SUPFAM" id="SSF47226">
    <property type="entry name" value="Histidine-containing phosphotransfer domain, HPT domain"/>
    <property type="match status" value="1"/>
</dbReference>
<protein>
    <recommendedName>
        <fullName evidence="8">Hpt domain-containing protein</fullName>
    </recommendedName>
</protein>
<evidence type="ECO:0000256" key="1">
    <source>
        <dbReference type="ARBA" id="ARBA00023012"/>
    </source>
</evidence>
<dbReference type="PROSITE" id="PS50894">
    <property type="entry name" value="HPT"/>
    <property type="match status" value="1"/>
</dbReference>
<dbReference type="SUPFAM" id="SSF52172">
    <property type="entry name" value="CheY-like"/>
    <property type="match status" value="1"/>
</dbReference>
<dbReference type="RefSeq" id="WP_201243840.1">
    <property type="nucleotide sequence ID" value="NZ_NHSF01000016.1"/>
</dbReference>
<dbReference type="Pfam" id="PF01627">
    <property type="entry name" value="Hpt"/>
    <property type="match status" value="1"/>
</dbReference>
<dbReference type="InterPro" id="IPR011006">
    <property type="entry name" value="CheY-like_superfamily"/>
</dbReference>
<feature type="modified residue" description="Phosphohistidine" evidence="2">
    <location>
        <position position="189"/>
    </location>
</feature>
<dbReference type="SMART" id="SM00448">
    <property type="entry name" value="REC"/>
    <property type="match status" value="1"/>
</dbReference>
<keyword evidence="1" id="KW-0902">Two-component regulatory system</keyword>
<accession>A0AAJ0UDK4</accession>
<evidence type="ECO:0000259" key="4">
    <source>
        <dbReference type="PROSITE" id="PS50110"/>
    </source>
</evidence>
<keyword evidence="3" id="KW-0597">Phosphoprotein</keyword>
<dbReference type="GO" id="GO:0004672">
    <property type="term" value="F:protein kinase activity"/>
    <property type="evidence" value="ECO:0007669"/>
    <property type="project" value="UniProtKB-ARBA"/>
</dbReference>
<dbReference type="PROSITE" id="PS50110">
    <property type="entry name" value="RESPONSE_REGULATORY"/>
    <property type="match status" value="1"/>
</dbReference>
<evidence type="ECO:0000313" key="6">
    <source>
        <dbReference type="EMBL" id="MBK5929485.1"/>
    </source>
</evidence>
<gene>
    <name evidence="6" type="ORF">CCR82_02770</name>
</gene>
<evidence type="ECO:0000256" key="3">
    <source>
        <dbReference type="PROSITE-ProRule" id="PRU00169"/>
    </source>
</evidence>
<dbReference type="Gene3D" id="3.40.50.2300">
    <property type="match status" value="1"/>
</dbReference>
<evidence type="ECO:0000313" key="7">
    <source>
        <dbReference type="Proteomes" id="UP001296967"/>
    </source>
</evidence>
<evidence type="ECO:0008006" key="8">
    <source>
        <dbReference type="Google" id="ProtNLM"/>
    </source>
</evidence>
<reference evidence="6" key="2">
    <citation type="journal article" date="2020" name="Microorganisms">
        <title>Osmotic Adaptation and Compatible Solute Biosynthesis of Phototrophic Bacteria as Revealed from Genome Analyses.</title>
        <authorList>
            <person name="Imhoff J.F."/>
            <person name="Rahn T."/>
            <person name="Kunzel S."/>
            <person name="Keller A."/>
            <person name="Neulinger S.C."/>
        </authorList>
    </citation>
    <scope>NUCLEOTIDE SEQUENCE</scope>
    <source>
        <strain evidence="6">DSM 4395</strain>
    </source>
</reference>
<reference evidence="6" key="1">
    <citation type="submission" date="2017-05" db="EMBL/GenBank/DDBJ databases">
        <authorList>
            <person name="Imhoff J.F."/>
            <person name="Rahn T."/>
            <person name="Kuenzel S."/>
            <person name="Neulinger S.C."/>
        </authorList>
    </citation>
    <scope>NUCLEOTIDE SEQUENCE</scope>
    <source>
        <strain evidence="6">DSM 4395</strain>
    </source>
</reference>
<dbReference type="InterPro" id="IPR036641">
    <property type="entry name" value="HPT_dom_sf"/>
</dbReference>
<organism evidence="6 7">
    <name type="scientific">Halochromatium salexigens</name>
    <name type="common">Chromatium salexigens</name>
    <dbReference type="NCBI Taxonomy" id="49447"/>
    <lineage>
        <taxon>Bacteria</taxon>
        <taxon>Pseudomonadati</taxon>
        <taxon>Pseudomonadota</taxon>
        <taxon>Gammaproteobacteria</taxon>
        <taxon>Chromatiales</taxon>
        <taxon>Chromatiaceae</taxon>
        <taxon>Halochromatium</taxon>
    </lineage>
</organism>
<evidence type="ECO:0000259" key="5">
    <source>
        <dbReference type="PROSITE" id="PS50894"/>
    </source>
</evidence>
<dbReference type="Proteomes" id="UP001296967">
    <property type="component" value="Unassembled WGS sequence"/>
</dbReference>
<dbReference type="EMBL" id="NHSF01000016">
    <property type="protein sequence ID" value="MBK5929485.1"/>
    <property type="molecule type" value="Genomic_DNA"/>
</dbReference>
<dbReference type="Gene3D" id="1.20.120.160">
    <property type="entry name" value="HPT domain"/>
    <property type="match status" value="1"/>
</dbReference>
<feature type="domain" description="Response regulatory" evidence="4">
    <location>
        <begin position="11"/>
        <end position="133"/>
    </location>
</feature>
<dbReference type="CDD" id="cd00088">
    <property type="entry name" value="HPT"/>
    <property type="match status" value="1"/>
</dbReference>
<name>A0AAJ0UDK4_HALSE</name>
<keyword evidence="7" id="KW-1185">Reference proteome</keyword>